<comment type="caution">
    <text evidence="1">The sequence shown here is derived from an EMBL/GenBank/DDBJ whole genome shotgun (WGS) entry which is preliminary data.</text>
</comment>
<protein>
    <submittedName>
        <fullName evidence="1">Uncharacterized protein</fullName>
    </submittedName>
</protein>
<keyword evidence="2" id="KW-1185">Reference proteome</keyword>
<accession>A0ABT0QZ91</accession>
<dbReference type="EMBL" id="JAKNCJ010000002">
    <property type="protein sequence ID" value="MCL6422977.1"/>
    <property type="molecule type" value="Genomic_DNA"/>
</dbReference>
<evidence type="ECO:0000313" key="1">
    <source>
        <dbReference type="EMBL" id="MCL6422977.1"/>
    </source>
</evidence>
<proteinExistence type="predicted"/>
<organism evidence="1 2">
    <name type="scientific">Brachybacterium equifaecis</name>
    <dbReference type="NCBI Taxonomy" id="2910770"/>
    <lineage>
        <taxon>Bacteria</taxon>
        <taxon>Bacillati</taxon>
        <taxon>Actinomycetota</taxon>
        <taxon>Actinomycetes</taxon>
        <taxon>Micrococcales</taxon>
        <taxon>Dermabacteraceae</taxon>
        <taxon>Brachybacterium</taxon>
    </lineage>
</organism>
<dbReference type="Proteomes" id="UP001203761">
    <property type="component" value="Unassembled WGS sequence"/>
</dbReference>
<name>A0ABT0QZ91_9MICO</name>
<reference evidence="1" key="1">
    <citation type="submission" date="2022-02" db="EMBL/GenBank/DDBJ databases">
        <authorList>
            <person name="Lee M."/>
            <person name="Kim S.-J."/>
            <person name="Jung M.-Y."/>
        </authorList>
    </citation>
    <scope>NUCLEOTIDE SEQUENCE</scope>
    <source>
        <strain evidence="1">JHP9</strain>
    </source>
</reference>
<gene>
    <name evidence="1" type="ORF">Bequi_06170</name>
</gene>
<dbReference type="RefSeq" id="WP_249737074.1">
    <property type="nucleotide sequence ID" value="NZ_JAKNCJ010000002.1"/>
</dbReference>
<sequence>MSIFRRINTIAERLSTRLQGQDAERPDTISGRRAGGDYAAMLQSHSSQGIGHIGFGR</sequence>
<evidence type="ECO:0000313" key="2">
    <source>
        <dbReference type="Proteomes" id="UP001203761"/>
    </source>
</evidence>